<reference evidence="1 2" key="1">
    <citation type="submission" date="2021-02" db="EMBL/GenBank/DDBJ databases">
        <authorList>
            <person name="Vanwijnsberghe S."/>
        </authorList>
    </citation>
    <scope>NUCLEOTIDE SEQUENCE [LARGE SCALE GENOMIC DNA]</scope>
    <source>
        <strain evidence="1 2">R-69776</strain>
    </source>
</reference>
<protein>
    <submittedName>
        <fullName evidence="1">Uncharacterized protein</fullName>
    </submittedName>
</protein>
<accession>A0ABN7KJ04</accession>
<dbReference type="EMBL" id="CAJNBH010000001">
    <property type="protein sequence ID" value="CAE6695963.1"/>
    <property type="molecule type" value="Genomic_DNA"/>
</dbReference>
<dbReference type="RefSeq" id="WP_054041424.1">
    <property type="nucleotide sequence ID" value="NZ_CAJNBH010000001.1"/>
</dbReference>
<sequence>MKIEVTDVRNAQDETYVASQLGAYNAAFAVKDFKLLHVFARDGDGSIVGGLLADMLLYAFHSMDFAEVKNSAAIQSDSIYL</sequence>
<dbReference type="Proteomes" id="UP000673821">
    <property type="component" value="Unassembled WGS sequence"/>
</dbReference>
<comment type="caution">
    <text evidence="1">The sequence shown here is derived from an EMBL/GenBank/DDBJ whole genome shotgun (WGS) entry which is preliminary data.</text>
</comment>
<evidence type="ECO:0000313" key="2">
    <source>
        <dbReference type="Proteomes" id="UP000673821"/>
    </source>
</evidence>
<organism evidence="1 2">
    <name type="scientific">Paraburkholderia nemoris</name>
    <dbReference type="NCBI Taxonomy" id="2793076"/>
    <lineage>
        <taxon>Bacteria</taxon>
        <taxon>Pseudomonadati</taxon>
        <taxon>Pseudomonadota</taxon>
        <taxon>Betaproteobacteria</taxon>
        <taxon>Burkholderiales</taxon>
        <taxon>Burkholderiaceae</taxon>
        <taxon>Paraburkholderia</taxon>
    </lineage>
</organism>
<proteinExistence type="predicted"/>
<keyword evidence="2" id="KW-1185">Reference proteome</keyword>
<gene>
    <name evidence="1" type="ORF">R69776_00477</name>
</gene>
<evidence type="ECO:0000313" key="1">
    <source>
        <dbReference type="EMBL" id="CAE6695963.1"/>
    </source>
</evidence>
<name>A0ABN7KJ04_9BURK</name>